<keyword evidence="2" id="KW-0808">Transferase</keyword>
<evidence type="ECO:0000313" key="4">
    <source>
        <dbReference type="EMBL" id="KAG2182464.1"/>
    </source>
</evidence>
<name>A0A8H7PZW6_MORIS</name>
<dbReference type="OrthoDB" id="439943at2759"/>
<dbReference type="PANTHER" id="PTHR31121:SF6">
    <property type="entry name" value="ALPHA-1,2 MANNOSYLTRANSFERASE KTR1"/>
    <property type="match status" value="1"/>
</dbReference>
<dbReference type="InterPro" id="IPR029044">
    <property type="entry name" value="Nucleotide-diphossugar_trans"/>
</dbReference>
<evidence type="ECO:0000256" key="2">
    <source>
        <dbReference type="ARBA" id="ARBA00022679"/>
    </source>
</evidence>
<feature type="non-terminal residue" evidence="4">
    <location>
        <position position="1"/>
    </location>
</feature>
<comment type="caution">
    <text evidence="4">The sequence shown here is derived from an EMBL/GenBank/DDBJ whole genome shotgun (WGS) entry which is preliminary data.</text>
</comment>
<sequence>MFRSNHPAKPPLRHRDSHDHITAYLWRNRVALWLILTAFSGLVYFLLFRVADSRSSIPSEKDIIAENLYRHAMIDFMQDEKIAHHLGEAPLDVDIKLDWSLVNQSIPIKAALVAVVRNGDLHNIRATIQNIEERWNHRYNYPWIFLSDQPLSDDFKKYTQLLSAAPMFYGIIDRREWSYPHWIDTRAAEEEMDRMSELDIFRGGSLDFRLRSRQVLTWTNSIDHRQLIILSIRYNAGFIHYHPLLKDLEYYWRVEPESNYLCDMPFDPFVVMKENNKKFAFVVNDGEKTETMPTLWSALRDFISNNWDKVVPYNQSIQPLLTNEGWQRYNGCLFWNHFAIYSMDYVRSDAYRAYFEHLDKRGGFFYERWSDTVVQTFAASLFLRREELHFFNEIGFEYNSVGHCPLQPQLREQCVCSPAKSTDSHSCTRYYFILTNSTALRRDASSLYHQRKERQRETQKVVAADKENLEELDKDEMKEIMKHFGNP</sequence>
<keyword evidence="3" id="KW-1133">Transmembrane helix</keyword>
<keyword evidence="3" id="KW-0812">Transmembrane</keyword>
<protein>
    <submittedName>
        <fullName evidence="4">Uncharacterized protein</fullName>
    </submittedName>
</protein>
<comment type="similarity">
    <text evidence="1">Belongs to the glycosyltransferase 15 family.</text>
</comment>
<dbReference type="GO" id="GO:0005794">
    <property type="term" value="C:Golgi apparatus"/>
    <property type="evidence" value="ECO:0007669"/>
    <property type="project" value="TreeGrafter"/>
</dbReference>
<dbReference type="GO" id="GO:0006487">
    <property type="term" value="P:protein N-linked glycosylation"/>
    <property type="evidence" value="ECO:0007669"/>
    <property type="project" value="TreeGrafter"/>
</dbReference>
<keyword evidence="5" id="KW-1185">Reference proteome</keyword>
<dbReference type="GO" id="GO:0000032">
    <property type="term" value="P:cell wall mannoprotein biosynthetic process"/>
    <property type="evidence" value="ECO:0007669"/>
    <property type="project" value="TreeGrafter"/>
</dbReference>
<reference evidence="4" key="1">
    <citation type="submission" date="2020-12" db="EMBL/GenBank/DDBJ databases">
        <title>Metabolic potential, ecology and presence of endohyphal bacteria is reflected in genomic diversity of Mucoromycotina.</title>
        <authorList>
            <person name="Muszewska A."/>
            <person name="Okrasinska A."/>
            <person name="Steczkiewicz K."/>
            <person name="Drgas O."/>
            <person name="Orlowska M."/>
            <person name="Perlinska-Lenart U."/>
            <person name="Aleksandrzak-Piekarczyk T."/>
            <person name="Szatraj K."/>
            <person name="Zielenkiewicz U."/>
            <person name="Pilsyk S."/>
            <person name="Malc E."/>
            <person name="Mieczkowski P."/>
            <person name="Kruszewska J.S."/>
            <person name="Biernat P."/>
            <person name="Pawlowska J."/>
        </authorList>
    </citation>
    <scope>NUCLEOTIDE SEQUENCE</scope>
    <source>
        <strain evidence="4">WA0000067209</strain>
    </source>
</reference>
<accession>A0A8H7PZW6</accession>
<dbReference type="AlphaFoldDB" id="A0A8H7PZW6"/>
<dbReference type="Pfam" id="PF01793">
    <property type="entry name" value="Glyco_transf_15"/>
    <property type="match status" value="1"/>
</dbReference>
<dbReference type="GO" id="GO:0000026">
    <property type="term" value="F:alpha-1,2-mannosyltransferase activity"/>
    <property type="evidence" value="ECO:0007669"/>
    <property type="project" value="TreeGrafter"/>
</dbReference>
<feature type="transmembrane region" description="Helical" evidence="3">
    <location>
        <begin position="30"/>
        <end position="51"/>
    </location>
</feature>
<dbReference type="Gene3D" id="3.90.550.10">
    <property type="entry name" value="Spore Coat Polysaccharide Biosynthesis Protein SpsA, Chain A"/>
    <property type="match status" value="1"/>
</dbReference>
<dbReference type="InterPro" id="IPR002685">
    <property type="entry name" value="Glyco_trans_15"/>
</dbReference>
<evidence type="ECO:0000256" key="3">
    <source>
        <dbReference type="SAM" id="Phobius"/>
    </source>
</evidence>
<dbReference type="Proteomes" id="UP000654370">
    <property type="component" value="Unassembled WGS sequence"/>
</dbReference>
<dbReference type="PANTHER" id="PTHR31121">
    <property type="entry name" value="ALPHA-1,2 MANNOSYLTRANSFERASE KTR1"/>
    <property type="match status" value="1"/>
</dbReference>
<gene>
    <name evidence="4" type="ORF">INT43_007394</name>
</gene>
<organism evidence="4 5">
    <name type="scientific">Mortierella isabellina</name>
    <name type="common">Filamentous fungus</name>
    <name type="synonym">Umbelopsis isabellina</name>
    <dbReference type="NCBI Taxonomy" id="91625"/>
    <lineage>
        <taxon>Eukaryota</taxon>
        <taxon>Fungi</taxon>
        <taxon>Fungi incertae sedis</taxon>
        <taxon>Mucoromycota</taxon>
        <taxon>Mucoromycotina</taxon>
        <taxon>Umbelopsidomycetes</taxon>
        <taxon>Umbelopsidales</taxon>
        <taxon>Umbelopsidaceae</taxon>
        <taxon>Umbelopsis</taxon>
    </lineage>
</organism>
<evidence type="ECO:0000313" key="5">
    <source>
        <dbReference type="Proteomes" id="UP000654370"/>
    </source>
</evidence>
<dbReference type="GO" id="GO:0016020">
    <property type="term" value="C:membrane"/>
    <property type="evidence" value="ECO:0007669"/>
    <property type="project" value="InterPro"/>
</dbReference>
<dbReference type="EMBL" id="JAEPQZ010000004">
    <property type="protein sequence ID" value="KAG2182464.1"/>
    <property type="molecule type" value="Genomic_DNA"/>
</dbReference>
<proteinExistence type="inferred from homology"/>
<evidence type="ECO:0000256" key="1">
    <source>
        <dbReference type="ARBA" id="ARBA00007677"/>
    </source>
</evidence>
<dbReference type="SUPFAM" id="SSF53448">
    <property type="entry name" value="Nucleotide-diphospho-sugar transferases"/>
    <property type="match status" value="1"/>
</dbReference>
<keyword evidence="3" id="KW-0472">Membrane</keyword>